<proteinExistence type="predicted"/>
<feature type="transmembrane region" description="Helical" evidence="1">
    <location>
        <begin position="69"/>
        <end position="88"/>
    </location>
</feature>
<dbReference type="AlphaFoldDB" id="A0A6C0D5N3"/>
<name>A0A6C0D5N3_9ZZZZ</name>
<sequence>MSDDTGLIERPRIPHEFLHFLNKLTIPIKQINEKIKKIKNKNVRNGVYGGIFMSLIALLLTFSPYRTSIAFIVGFILVALVSAIIKFIKKTQQYTISQRIGIALGFALLFVFCAIIIILVDTQIGNPIYAIITALVTIDLTLLKDSASGLFTFYKDSGKETYDQIAELLQMKTKEHREMLTGCLVKYLAVLLVIGLICMILIKTSYDPSAMNRNTMSYASLMIVPLLISFFIFSPMVKSDDSSTVIMLAGGFICMMIAIYSYYSTSWTPNTIYYGGYVMNILLLIILIVGLGIIFKVFSGQLKKLSGWPGFFSNLMFFIPCLLSDGMQYLFQQINITPNVVIMLLFIEIVLILLYVYVPVIIDRISKTNTALILNRPVFIDKEIPIGDSSLFLMEKTDDSTLGSSVYRKNYTFSMWIYLNPPTQTSDEYMDGVKIFDYGNGKPKISYKNKSSNTRASNQDIYDITFTNTKVDGSNNRVDTKYEISLPNQKWNNFVFNYFGSKVDLYINGALERTFEFSNNMPLYLPTDVITVGSPNGLDGAICNVNYYKTPLSSDKISTIYNLLFMKNPPMNL</sequence>
<feature type="transmembrane region" description="Helical" evidence="1">
    <location>
        <begin position="336"/>
        <end position="358"/>
    </location>
</feature>
<dbReference type="EMBL" id="MN739538">
    <property type="protein sequence ID" value="QHT11763.1"/>
    <property type="molecule type" value="Genomic_DNA"/>
</dbReference>
<feature type="transmembrane region" description="Helical" evidence="1">
    <location>
        <begin position="245"/>
        <end position="263"/>
    </location>
</feature>
<feature type="transmembrane region" description="Helical" evidence="1">
    <location>
        <begin position="215"/>
        <end position="233"/>
    </location>
</feature>
<accession>A0A6C0D5N3</accession>
<keyword evidence="1" id="KW-0812">Transmembrane</keyword>
<dbReference type="Pfam" id="PF13385">
    <property type="entry name" value="Laminin_G_3"/>
    <property type="match status" value="1"/>
</dbReference>
<evidence type="ECO:0000256" key="1">
    <source>
        <dbReference type="SAM" id="Phobius"/>
    </source>
</evidence>
<feature type="transmembrane region" description="Helical" evidence="1">
    <location>
        <begin position="184"/>
        <end position="203"/>
    </location>
</feature>
<reference evidence="2" key="1">
    <citation type="journal article" date="2020" name="Nature">
        <title>Giant virus diversity and host interactions through global metagenomics.</title>
        <authorList>
            <person name="Schulz F."/>
            <person name="Roux S."/>
            <person name="Paez-Espino D."/>
            <person name="Jungbluth S."/>
            <person name="Walsh D.A."/>
            <person name="Denef V.J."/>
            <person name="McMahon K.D."/>
            <person name="Konstantinidis K.T."/>
            <person name="Eloe-Fadrosh E.A."/>
            <person name="Kyrpides N.C."/>
            <person name="Woyke T."/>
        </authorList>
    </citation>
    <scope>NUCLEOTIDE SEQUENCE</scope>
    <source>
        <strain evidence="2">GVMAG-M-3300023174-124</strain>
    </source>
</reference>
<keyword evidence="1" id="KW-1133">Transmembrane helix</keyword>
<dbReference type="Gene3D" id="2.60.120.200">
    <property type="match status" value="1"/>
</dbReference>
<evidence type="ECO:0000313" key="2">
    <source>
        <dbReference type="EMBL" id="QHT11763.1"/>
    </source>
</evidence>
<feature type="transmembrane region" description="Helical" evidence="1">
    <location>
        <begin position="310"/>
        <end position="330"/>
    </location>
</feature>
<dbReference type="InterPro" id="IPR013320">
    <property type="entry name" value="ConA-like_dom_sf"/>
</dbReference>
<feature type="transmembrane region" description="Helical" evidence="1">
    <location>
        <begin position="275"/>
        <end position="298"/>
    </location>
</feature>
<dbReference type="SUPFAM" id="SSF49899">
    <property type="entry name" value="Concanavalin A-like lectins/glucanases"/>
    <property type="match status" value="1"/>
</dbReference>
<feature type="transmembrane region" description="Helical" evidence="1">
    <location>
        <begin position="100"/>
        <end position="120"/>
    </location>
</feature>
<organism evidence="2">
    <name type="scientific">viral metagenome</name>
    <dbReference type="NCBI Taxonomy" id="1070528"/>
    <lineage>
        <taxon>unclassified sequences</taxon>
        <taxon>metagenomes</taxon>
        <taxon>organismal metagenomes</taxon>
    </lineage>
</organism>
<protein>
    <submittedName>
        <fullName evidence="2">Uncharacterized protein</fullName>
    </submittedName>
</protein>
<keyword evidence="1" id="KW-0472">Membrane</keyword>
<feature type="transmembrane region" description="Helical" evidence="1">
    <location>
        <begin position="46"/>
        <end position="63"/>
    </location>
</feature>
<feature type="transmembrane region" description="Helical" evidence="1">
    <location>
        <begin position="126"/>
        <end position="143"/>
    </location>
</feature>